<dbReference type="EMBL" id="NKHF01000098">
    <property type="protein sequence ID" value="PCK30114.1"/>
    <property type="molecule type" value="Genomic_DNA"/>
</dbReference>
<dbReference type="RefSeq" id="WP_099643698.1">
    <property type="nucleotide sequence ID" value="NZ_NKHF01000098.1"/>
</dbReference>
<gene>
    <name evidence="2" type="ORF">CEX98_19580</name>
</gene>
<proteinExistence type="predicted"/>
<evidence type="ECO:0000256" key="1">
    <source>
        <dbReference type="SAM" id="MobiDB-lite"/>
    </source>
</evidence>
<evidence type="ECO:0008006" key="4">
    <source>
        <dbReference type="Google" id="ProtNLM"/>
    </source>
</evidence>
<dbReference type="AlphaFoldDB" id="A0A2A5JKZ4"/>
<accession>A0A2A5JKZ4</accession>
<dbReference type="Proteomes" id="UP000228621">
    <property type="component" value="Unassembled WGS sequence"/>
</dbReference>
<protein>
    <recommendedName>
        <fullName evidence="4">Lipoprotein</fullName>
    </recommendedName>
</protein>
<comment type="caution">
    <text evidence="2">The sequence shown here is derived from an EMBL/GenBank/DDBJ whole genome shotgun (WGS) entry which is preliminary data.</text>
</comment>
<name>A0A2A5JKZ4_PSEO7</name>
<reference evidence="3" key="1">
    <citation type="journal article" date="2019" name="Genome Announc.">
        <title>Draft Genome Sequence of Pseudoalteromonas piscicida Strain 36Y ROTHPW, an Hypersaline Seawater Isolate from the South Coast of Sonora, Mexico.</title>
        <authorList>
            <person name="Sanchez-Diaz R."/>
            <person name="Molina-Garza Z.J."/>
            <person name="Cruz-Suarez L.E."/>
            <person name="Selvin J."/>
            <person name="Kiran G.S."/>
            <person name="Ibarra-Gamez J.C."/>
            <person name="Gomez-Gil B."/>
            <person name="Galaviz-Silva L."/>
        </authorList>
    </citation>
    <scope>NUCLEOTIDE SEQUENCE [LARGE SCALE GENOMIC DNA]</scope>
    <source>
        <strain evidence="3">36Y_RITHPW</strain>
    </source>
</reference>
<dbReference type="OrthoDB" id="8703681at2"/>
<feature type="region of interest" description="Disordered" evidence="1">
    <location>
        <begin position="22"/>
        <end position="50"/>
    </location>
</feature>
<evidence type="ECO:0000313" key="2">
    <source>
        <dbReference type="EMBL" id="PCK30114.1"/>
    </source>
</evidence>
<sequence>MNKVIPALLTTIFLFGCQENTPEKEAENEKQPQKVAPASEQATSLPIQNKDGQKLEYTDIKTLKQSLEKLVSDKHCDDSSQCKAIAVGHRACGGPSSYIVYSTQSVDEAHVAELADKITGLERAYNMQNQMMSICEHLVEPATQCVENKCVKLDSNRSAY</sequence>
<dbReference type="PROSITE" id="PS51257">
    <property type="entry name" value="PROKAR_LIPOPROTEIN"/>
    <property type="match status" value="1"/>
</dbReference>
<keyword evidence="3" id="KW-1185">Reference proteome</keyword>
<organism evidence="2 3">
    <name type="scientific">Pseudoalteromonas piscicida</name>
    <dbReference type="NCBI Taxonomy" id="43662"/>
    <lineage>
        <taxon>Bacteria</taxon>
        <taxon>Pseudomonadati</taxon>
        <taxon>Pseudomonadota</taxon>
        <taxon>Gammaproteobacteria</taxon>
        <taxon>Alteromonadales</taxon>
        <taxon>Pseudoalteromonadaceae</taxon>
        <taxon>Pseudoalteromonas</taxon>
    </lineage>
</organism>
<evidence type="ECO:0000313" key="3">
    <source>
        <dbReference type="Proteomes" id="UP000228621"/>
    </source>
</evidence>
<feature type="compositionally biased region" description="Basic and acidic residues" evidence="1">
    <location>
        <begin position="22"/>
        <end position="32"/>
    </location>
</feature>